<dbReference type="InterPro" id="IPR001764">
    <property type="entry name" value="Glyco_hydro_3_N"/>
</dbReference>
<dbReference type="Gene3D" id="3.20.20.300">
    <property type="entry name" value="Glycoside hydrolase, family 3, N-terminal domain"/>
    <property type="match status" value="1"/>
</dbReference>
<keyword evidence="6" id="KW-0326">Glycosidase</keyword>
<dbReference type="SUPFAM" id="SSF51445">
    <property type="entry name" value="(Trans)glycosidases"/>
    <property type="match status" value="1"/>
</dbReference>
<keyword evidence="4" id="KW-0732">Signal</keyword>
<organism evidence="9 10">
    <name type="scientific">[Muricauda] lutisoli</name>
    <dbReference type="NCBI Taxonomy" id="2816035"/>
    <lineage>
        <taxon>Bacteria</taxon>
        <taxon>Pseudomonadati</taxon>
        <taxon>Bacteroidota</taxon>
        <taxon>Flavobacteriia</taxon>
        <taxon>Flavobacteriales</taxon>
        <taxon>Flavobacteriaceae</taxon>
        <taxon>Allomuricauda</taxon>
    </lineage>
</organism>
<dbReference type="PROSITE" id="PS51257">
    <property type="entry name" value="PROKAR_LIPOPROTEIN"/>
    <property type="match status" value="1"/>
</dbReference>
<evidence type="ECO:0000259" key="8">
    <source>
        <dbReference type="Pfam" id="PF01915"/>
    </source>
</evidence>
<dbReference type="Pfam" id="PF00933">
    <property type="entry name" value="Glyco_hydro_3"/>
    <property type="match status" value="1"/>
</dbReference>
<comment type="caution">
    <text evidence="9">The sequence shown here is derived from an EMBL/GenBank/DDBJ whole genome shotgun (WGS) entry which is preliminary data.</text>
</comment>
<dbReference type="SUPFAM" id="SSF52279">
    <property type="entry name" value="Beta-D-glucan exohydrolase, C-terminal domain"/>
    <property type="match status" value="1"/>
</dbReference>
<evidence type="ECO:0000313" key="10">
    <source>
        <dbReference type="Proteomes" id="UP000664163"/>
    </source>
</evidence>
<evidence type="ECO:0000313" key="9">
    <source>
        <dbReference type="EMBL" id="MBO0330235.1"/>
    </source>
</evidence>
<dbReference type="GO" id="GO:0016787">
    <property type="term" value="F:hydrolase activity"/>
    <property type="evidence" value="ECO:0007669"/>
    <property type="project" value="UniProtKB-KW"/>
</dbReference>
<dbReference type="InterPro" id="IPR036962">
    <property type="entry name" value="Glyco_hydro_3_N_sf"/>
</dbReference>
<dbReference type="PANTHER" id="PTHR30620">
    <property type="entry name" value="PERIPLASMIC BETA-GLUCOSIDASE-RELATED"/>
    <property type="match status" value="1"/>
</dbReference>
<dbReference type="InterPro" id="IPR017853">
    <property type="entry name" value="GH"/>
</dbReference>
<proteinExistence type="inferred from homology"/>
<dbReference type="PANTHER" id="PTHR30620:SF16">
    <property type="entry name" value="LYSOSOMAL BETA GLUCOSIDASE"/>
    <property type="match status" value="1"/>
</dbReference>
<name>A0ABS3EVN7_9FLAO</name>
<keyword evidence="10" id="KW-1185">Reference proteome</keyword>
<gene>
    <name evidence="9" type="ORF">J0X13_06715</name>
</gene>
<reference evidence="9 10" key="1">
    <citation type="submission" date="2021-03" db="EMBL/GenBank/DDBJ databases">
        <title>Muricauda sp. CAU 1631 isolated from Incheon.</title>
        <authorList>
            <person name="Kim W."/>
        </authorList>
    </citation>
    <scope>NUCLEOTIDE SEQUENCE [LARGE SCALE GENOMIC DNA]</scope>
    <source>
        <strain evidence="9 10">CAU 1631</strain>
    </source>
</reference>
<dbReference type="Gene3D" id="3.40.50.1700">
    <property type="entry name" value="Glycoside hydrolase family 3 C-terminal domain"/>
    <property type="match status" value="1"/>
</dbReference>
<evidence type="ECO:0000256" key="3">
    <source>
        <dbReference type="ARBA" id="ARBA00012744"/>
    </source>
</evidence>
<dbReference type="EMBL" id="JAFLND010000001">
    <property type="protein sequence ID" value="MBO0330235.1"/>
    <property type="molecule type" value="Genomic_DNA"/>
</dbReference>
<protein>
    <recommendedName>
        <fullName evidence="3">beta-glucosidase</fullName>
        <ecNumber evidence="3">3.2.1.21</ecNumber>
    </recommendedName>
</protein>
<comment type="similarity">
    <text evidence="2">Belongs to the glycosyl hydrolase 3 family.</text>
</comment>
<dbReference type="Pfam" id="PF01915">
    <property type="entry name" value="Glyco_hydro_3_C"/>
    <property type="match status" value="1"/>
</dbReference>
<feature type="domain" description="Glycoside hydrolase family 3 N-terminal" evidence="7">
    <location>
        <begin position="144"/>
        <end position="437"/>
    </location>
</feature>
<feature type="domain" description="Glycoside hydrolase family 3 C-terminal" evidence="8">
    <location>
        <begin position="516"/>
        <end position="755"/>
    </location>
</feature>
<evidence type="ECO:0000256" key="2">
    <source>
        <dbReference type="ARBA" id="ARBA00005336"/>
    </source>
</evidence>
<dbReference type="PRINTS" id="PR00133">
    <property type="entry name" value="GLHYDRLASE3"/>
</dbReference>
<dbReference type="InterPro" id="IPR051915">
    <property type="entry name" value="Cellulose_Degrad_GH3"/>
</dbReference>
<dbReference type="InterPro" id="IPR002772">
    <property type="entry name" value="Glyco_hydro_3_C"/>
</dbReference>
<evidence type="ECO:0000256" key="5">
    <source>
        <dbReference type="ARBA" id="ARBA00022801"/>
    </source>
</evidence>
<evidence type="ECO:0000256" key="6">
    <source>
        <dbReference type="ARBA" id="ARBA00023295"/>
    </source>
</evidence>
<evidence type="ECO:0000259" key="7">
    <source>
        <dbReference type="Pfam" id="PF00933"/>
    </source>
</evidence>
<dbReference type="RefSeq" id="WP_207070645.1">
    <property type="nucleotide sequence ID" value="NZ_JAFLND010000001.1"/>
</dbReference>
<dbReference type="Proteomes" id="UP000664163">
    <property type="component" value="Unassembled WGS sequence"/>
</dbReference>
<keyword evidence="5 9" id="KW-0378">Hydrolase</keyword>
<dbReference type="InterPro" id="IPR036881">
    <property type="entry name" value="Glyco_hydro_3_C_sf"/>
</dbReference>
<comment type="catalytic activity">
    <reaction evidence="1">
        <text>Hydrolysis of terminal, non-reducing beta-D-glucosyl residues with release of beta-D-glucose.</text>
        <dbReference type="EC" id="3.2.1.21"/>
    </reaction>
</comment>
<dbReference type="EC" id="3.2.1.21" evidence="3"/>
<sequence length="769" mass="84639">MQPVKYTLRISGLLIATLFVGCGPKFTEESKEGFNLVHNENGATLGYSPNSEVNILTVDRLAFKDLNKNGSLDMYEDWRLAVDDRAKDLASKMSVEQIAGLMLYSAHQSIPGGGNSFFGPVTYNGKPYTESGAEPSDLSDAQIKFLQEDNLRHVLITSVESPGIAAKWNNNAQVLVEGIGLGIPINTSSDPRHGSDSYAEFNAGAGGQISMWPSTLGLAASFDPSLMQEFGEIASKEYRALGIATALSPQIDLATEPRWSRFDGTMGEDPKLAADMARAYVEGFQASENGDWGSESVNAMVKHWPGGGPEEGGRDAHFGYGSYAVYPGNNLEDHLKPFTEGAFDLEGPTKMAAAVMPYYTISYNQDTKNGENVGNAYNKYLITDLLREKYGYDGVVCTDWGITSDAPNVYEFRGKPWGVENLSVAERHYKIIEAGCDQFGGNNEMGPVIEAYQLGVEEHGEEYMRNRFETSAVRLLKNIFRTGLFENPYLDVSETEQIVGNAEFMQAGYNAQLKSVVMLKNNQETLPMETKKKVYVPQRYVAPAVNWFGIATPERTEHPFNMDVVSKYFEVVEEPSDADFALVGIQNPNGGVGYDIKDKEKGENGYVPISLQYGPYTATQARESSLAAGSPLEDVTDRSYKNKTITAANIADMALVTDTKRKMGDKPVIVIVKVAKPLVFAEIEPASDAILIHMGVQDQALMDIISGKVEPSALLPFQMPKDMMTVETQFEDVPRDMDPYKDTNGNNYDFGFGLNWKGVIDDARVEQYK</sequence>
<evidence type="ECO:0000256" key="1">
    <source>
        <dbReference type="ARBA" id="ARBA00000448"/>
    </source>
</evidence>
<evidence type="ECO:0000256" key="4">
    <source>
        <dbReference type="ARBA" id="ARBA00022729"/>
    </source>
</evidence>
<accession>A0ABS3EVN7</accession>